<name>A0A562UBN2_9SPHI</name>
<dbReference type="AlphaFoldDB" id="A0A562UBN2"/>
<comment type="caution">
    <text evidence="1">The sequence shown here is derived from an EMBL/GenBank/DDBJ whole genome shotgun (WGS) entry which is preliminary data.</text>
</comment>
<sequence>MKKSQQKLISGIIISEQTDIVPSVYSSGNTFQVEDQRPPVAKYLVKFFLALSMLFIASAINCSAQENAKAERDGQHDFDFNIGTWKTHIRRLLHPLTGSNDWVDLNGTVHVRKVWNGRAQLEEIEADGSTGHFEGLTLFLYHPEAHQWAQYFASSAEGVINQPQIGEFKNGQGELFDQESFNGRTIFVRFVWSDITPDSHHVEQSFSDDGGKTWEPNFVATLTRDKETSTGDEMPLPLAANAANGAHDFDFNFGVWKTHIHRLLKPLTGSDTWTDYNGTSVVTKVWGGRASLLELDASGPAGHIEGIGLRLFNPQSHQWSLNWVNGGSDPFMTVPMVGRFARGQGQFYDQEEFQGRIIMSRNGFSSITPNSSRFEQAFSDDAGQTWETNWVMTFNR</sequence>
<organism evidence="1 2">
    <name type="scientific">Mucilaginibacter frigoritolerans</name>
    <dbReference type="NCBI Taxonomy" id="652788"/>
    <lineage>
        <taxon>Bacteria</taxon>
        <taxon>Pseudomonadati</taxon>
        <taxon>Bacteroidota</taxon>
        <taxon>Sphingobacteriia</taxon>
        <taxon>Sphingobacteriales</taxon>
        <taxon>Sphingobacteriaceae</taxon>
        <taxon>Mucilaginibacter</taxon>
    </lineage>
</organism>
<evidence type="ECO:0000313" key="2">
    <source>
        <dbReference type="Proteomes" id="UP000317010"/>
    </source>
</evidence>
<reference evidence="1 2" key="1">
    <citation type="submission" date="2019-07" db="EMBL/GenBank/DDBJ databases">
        <title>Genomic Encyclopedia of Archaeal and Bacterial Type Strains, Phase II (KMG-II): from individual species to whole genera.</title>
        <authorList>
            <person name="Goeker M."/>
        </authorList>
    </citation>
    <scope>NUCLEOTIDE SEQUENCE [LARGE SCALE GENOMIC DNA]</scope>
    <source>
        <strain evidence="1 2">ATCC BAA-1854</strain>
    </source>
</reference>
<dbReference type="RefSeq" id="WP_211360636.1">
    <property type="nucleotide sequence ID" value="NZ_VLLI01000002.1"/>
</dbReference>
<gene>
    <name evidence="1" type="ORF">JN11_00719</name>
</gene>
<dbReference type="EMBL" id="VLLI01000002">
    <property type="protein sequence ID" value="TWJ03182.1"/>
    <property type="molecule type" value="Genomic_DNA"/>
</dbReference>
<dbReference type="InterPro" id="IPR002860">
    <property type="entry name" value="BNR_rpt"/>
</dbReference>
<dbReference type="Pfam" id="PF02012">
    <property type="entry name" value="BNR"/>
    <property type="match status" value="1"/>
</dbReference>
<keyword evidence="2" id="KW-1185">Reference proteome</keyword>
<accession>A0A562UBN2</accession>
<protein>
    <submittedName>
        <fullName evidence="1">BNR/Asp-box repeat protein</fullName>
    </submittedName>
</protein>
<proteinExistence type="predicted"/>
<evidence type="ECO:0000313" key="1">
    <source>
        <dbReference type="EMBL" id="TWJ03182.1"/>
    </source>
</evidence>
<dbReference type="Proteomes" id="UP000317010">
    <property type="component" value="Unassembled WGS sequence"/>
</dbReference>